<dbReference type="AlphaFoldDB" id="A0A859FIB7"/>
<feature type="transmembrane region" description="Helical" evidence="1">
    <location>
        <begin position="39"/>
        <end position="57"/>
    </location>
</feature>
<dbReference type="EMBL" id="CP041372">
    <property type="protein sequence ID" value="QKS72580.1"/>
    <property type="molecule type" value="Genomic_DNA"/>
</dbReference>
<evidence type="ECO:0000313" key="2">
    <source>
        <dbReference type="EMBL" id="QKS72580.1"/>
    </source>
</evidence>
<feature type="transmembrane region" description="Helical" evidence="1">
    <location>
        <begin position="364"/>
        <end position="383"/>
    </location>
</feature>
<dbReference type="Proteomes" id="UP000318138">
    <property type="component" value="Chromosome"/>
</dbReference>
<feature type="transmembrane region" description="Helical" evidence="1">
    <location>
        <begin position="69"/>
        <end position="89"/>
    </location>
</feature>
<feature type="transmembrane region" description="Helical" evidence="1">
    <location>
        <begin position="338"/>
        <end position="358"/>
    </location>
</feature>
<feature type="transmembrane region" description="Helical" evidence="1">
    <location>
        <begin position="242"/>
        <end position="263"/>
    </location>
</feature>
<feature type="transmembrane region" description="Helical" evidence="1">
    <location>
        <begin position="403"/>
        <end position="422"/>
    </location>
</feature>
<evidence type="ECO:0000256" key="1">
    <source>
        <dbReference type="SAM" id="Phobius"/>
    </source>
</evidence>
<keyword evidence="3" id="KW-1185">Reference proteome</keyword>
<sequence>MSDAITGLDVVGQFFAILLFLVPIVLISRLVVAGSRFSPILIVVILGLGSGFLLEFTGISTPGLANLPFIDLMAGTTIIALVVSFFVGGQELRKILSKKSLEEEADDIVDYSGEKPVAGTTRTQFFFILRAFLLLLGIQTLMRAILGTGNEFQSFYPFLAVVGLFLATFLLNNKARFVNKKGYVNKGIIEIIGIVVVLFGSFHISGAVESVIALPQIFFAMMISAAFGALAYNYVAGPTLRALLFAGIPVVLAANFLVGGSRISEAFAIPGVNAVLVYGFFGQLLWMFGGIALIMFFAKTANARNLAPGMAGALSHSGLTGACTAGDFGKTAASRAPIMINIPFFGHIFVFSILAVSAERGALWIGPAMILVAIGIGLTALALKNLRKANNEDRKEVTALMQFSFGWQIVAVFGGLSLLSLSSLAMDYSAMAQASAISHFGLFAAIQEGMFGTEASLLIPFIFSMPFLVHPIVFYMFGKAMERDGEMPVKPVYVLAAIGLVGALVALVL</sequence>
<feature type="transmembrane region" description="Helical" evidence="1">
    <location>
        <begin position="12"/>
        <end position="32"/>
    </location>
</feature>
<protein>
    <submittedName>
        <fullName evidence="2">Uncharacterized protein</fullName>
    </submittedName>
</protein>
<keyword evidence="1" id="KW-1133">Transmembrane helix</keyword>
<feature type="transmembrane region" description="Helical" evidence="1">
    <location>
        <begin position="458"/>
        <end position="478"/>
    </location>
</feature>
<feature type="transmembrane region" description="Helical" evidence="1">
    <location>
        <begin position="183"/>
        <end position="204"/>
    </location>
</feature>
<organism evidence="2 3">
    <name type="scientific">Paenalkalicoccus suaedae</name>
    <dbReference type="NCBI Taxonomy" id="2592382"/>
    <lineage>
        <taxon>Bacteria</taxon>
        <taxon>Bacillati</taxon>
        <taxon>Bacillota</taxon>
        <taxon>Bacilli</taxon>
        <taxon>Bacillales</taxon>
        <taxon>Bacillaceae</taxon>
        <taxon>Paenalkalicoccus</taxon>
    </lineage>
</organism>
<feature type="transmembrane region" description="Helical" evidence="1">
    <location>
        <begin position="152"/>
        <end position="171"/>
    </location>
</feature>
<feature type="transmembrane region" description="Helical" evidence="1">
    <location>
        <begin position="490"/>
        <end position="508"/>
    </location>
</feature>
<keyword evidence="1" id="KW-0472">Membrane</keyword>
<evidence type="ECO:0000313" key="3">
    <source>
        <dbReference type="Proteomes" id="UP000318138"/>
    </source>
</evidence>
<feature type="transmembrane region" description="Helical" evidence="1">
    <location>
        <begin position="125"/>
        <end position="146"/>
    </location>
</feature>
<dbReference type="RefSeq" id="WP_176010553.1">
    <property type="nucleotide sequence ID" value="NZ_CP041372.2"/>
</dbReference>
<accession>A0A859FIB7</accession>
<feature type="transmembrane region" description="Helical" evidence="1">
    <location>
        <begin position="216"/>
        <end position="235"/>
    </location>
</feature>
<reference evidence="3" key="1">
    <citation type="submission" date="2019-07" db="EMBL/GenBank/DDBJ databases">
        <title>Bacillus alkalisoli sp. nov. isolated from saline soil.</title>
        <authorList>
            <person name="Sun J.-Q."/>
            <person name="Xu L."/>
        </authorList>
    </citation>
    <scope>NUCLEOTIDE SEQUENCE [LARGE SCALE GENOMIC DNA]</scope>
    <source>
        <strain evidence="3">M4U3P1</strain>
    </source>
</reference>
<proteinExistence type="predicted"/>
<feature type="transmembrane region" description="Helical" evidence="1">
    <location>
        <begin position="275"/>
        <end position="298"/>
    </location>
</feature>
<dbReference type="KEGG" id="psua:FLK61_38855"/>
<name>A0A859FIB7_9BACI</name>
<keyword evidence="1" id="KW-0812">Transmembrane</keyword>
<gene>
    <name evidence="2" type="ORF">FLK61_38855</name>
</gene>